<evidence type="ECO:0000256" key="3">
    <source>
        <dbReference type="ARBA" id="ARBA00023015"/>
    </source>
</evidence>
<dbReference type="GO" id="GO:0043565">
    <property type="term" value="F:sequence-specific DNA binding"/>
    <property type="evidence" value="ECO:0007669"/>
    <property type="project" value="InterPro"/>
</dbReference>
<dbReference type="CDD" id="cd00009">
    <property type="entry name" value="AAA"/>
    <property type="match status" value="1"/>
</dbReference>
<dbReference type="PROSITE" id="PS50045">
    <property type="entry name" value="SIGMA54_INTERACT_4"/>
    <property type="match status" value="1"/>
</dbReference>
<dbReference type="Gene3D" id="1.10.10.60">
    <property type="entry name" value="Homeodomain-like"/>
    <property type="match status" value="1"/>
</dbReference>
<evidence type="ECO:0000259" key="7">
    <source>
        <dbReference type="PROSITE" id="PS50045"/>
    </source>
</evidence>
<dbReference type="InterPro" id="IPR003593">
    <property type="entry name" value="AAA+_ATPase"/>
</dbReference>
<dbReference type="SUPFAM" id="SSF52540">
    <property type="entry name" value="P-loop containing nucleoside triphosphate hydrolases"/>
    <property type="match status" value="1"/>
</dbReference>
<comment type="caution">
    <text evidence="9">The sequence shown here is derived from an EMBL/GenBank/DDBJ whole genome shotgun (WGS) entry which is preliminary data.</text>
</comment>
<evidence type="ECO:0000256" key="4">
    <source>
        <dbReference type="ARBA" id="ARBA00023125"/>
    </source>
</evidence>
<dbReference type="InterPro" id="IPR011006">
    <property type="entry name" value="CheY-like_superfamily"/>
</dbReference>
<gene>
    <name evidence="9" type="primary">luxO</name>
    <name evidence="9" type="ORF">PCIT_a4229</name>
</gene>
<dbReference type="PANTHER" id="PTHR32071">
    <property type="entry name" value="TRANSCRIPTIONAL REGULATORY PROTEIN"/>
    <property type="match status" value="1"/>
</dbReference>
<keyword evidence="1" id="KW-0547">Nucleotide-binding</keyword>
<dbReference type="Gene3D" id="3.40.50.2300">
    <property type="match status" value="1"/>
</dbReference>
<dbReference type="InterPro" id="IPR002078">
    <property type="entry name" value="Sigma_54_int"/>
</dbReference>
<evidence type="ECO:0000313" key="9">
    <source>
        <dbReference type="EMBL" id="KAF7771177.1"/>
    </source>
</evidence>
<dbReference type="AlphaFoldDB" id="A0AAD4AIJ6"/>
<reference evidence="9" key="2">
    <citation type="submission" date="2015-03" db="EMBL/GenBank/DDBJ databases">
        <title>Genome sequence of Pseudoalteromonas citrea.</title>
        <authorList>
            <person name="Xie B.-B."/>
            <person name="Rong J.-C."/>
            <person name="Qin Q.-L."/>
            <person name="Zhang Y.-Z."/>
        </authorList>
    </citation>
    <scope>NUCLEOTIDE SEQUENCE</scope>
    <source>
        <strain evidence="9">DSM 8771</strain>
    </source>
</reference>
<organism evidence="9 10">
    <name type="scientific">Pseudoalteromonas citrea</name>
    <dbReference type="NCBI Taxonomy" id="43655"/>
    <lineage>
        <taxon>Bacteria</taxon>
        <taxon>Pseudomonadati</taxon>
        <taxon>Pseudomonadota</taxon>
        <taxon>Gammaproteobacteria</taxon>
        <taxon>Alteromonadales</taxon>
        <taxon>Pseudoalteromonadaceae</taxon>
        <taxon>Pseudoalteromonas</taxon>
    </lineage>
</organism>
<keyword evidence="4" id="KW-0238">DNA-binding</keyword>
<dbReference type="PROSITE" id="PS00676">
    <property type="entry name" value="SIGMA54_INTERACT_2"/>
    <property type="match status" value="1"/>
</dbReference>
<dbReference type="Pfam" id="PF00072">
    <property type="entry name" value="Response_reg"/>
    <property type="match status" value="1"/>
</dbReference>
<sequence length="477" mass="52666">MPPKILIVEDTASLALMYQSYLIPTGMKTQIAATGAEALDAIREFNPDLILLDVMLPDMNGLDILSSIEGDNQPQVIVLTGHATKEMAIKAIKLGANDFLEKPIEADRFRITINNALKLKDLKQTVEKYQAKYENGRYFDLIGSSRVMQSVYQIINSAATSKATVFITGESGTGKELCAKAVHQASPRAAKPFVALNCAAIPKDLIESEIFGHLKGAFTGAIANREGAAGQADGGTLFLDELCEMDINLQSKLLRFIQTGCYQQVGSEKEVKVDVRFVCATNRDPLIEVQAGRFREDLYYRLHVIPVSLPPLRDRGADIIEIAEALFSKISKEESHPYKGMSEGVKHTFMNYNWPGNVRQLENTVRNTLVLNDAQWIELDMVPALPNTPNPTPLSSLSGNTAFANNNVPQEAAAVVNQISNSLSNMQEIEPLWIIEKRYIEQAITLCQNNIPKAAALLDVSPSTIYRKIKSWEELQA</sequence>
<dbReference type="Pfam" id="PF02954">
    <property type="entry name" value="HTH_8"/>
    <property type="match status" value="1"/>
</dbReference>
<dbReference type="EMBL" id="AHBZ03000017">
    <property type="protein sequence ID" value="KAF7771177.1"/>
    <property type="molecule type" value="Genomic_DNA"/>
</dbReference>
<dbReference type="InterPro" id="IPR058031">
    <property type="entry name" value="AAA_lid_NorR"/>
</dbReference>
<reference evidence="9" key="1">
    <citation type="journal article" date="2012" name="J. Bacteriol.">
        <title>Genome sequences of type strains of seven species of the marine bacterium Pseudoalteromonas.</title>
        <authorList>
            <person name="Xie B.B."/>
            <person name="Shu Y.L."/>
            <person name="Qin Q.L."/>
            <person name="Rong J.C."/>
            <person name="Zhang X.Y."/>
            <person name="Chen X.L."/>
            <person name="Shi M."/>
            <person name="He H.L."/>
            <person name="Zhou B.C."/>
            <person name="Zhang Y.Z."/>
        </authorList>
    </citation>
    <scope>NUCLEOTIDE SEQUENCE</scope>
    <source>
        <strain evidence="9">DSM 8771</strain>
    </source>
</reference>
<name>A0AAD4AIJ6_9GAMM</name>
<dbReference type="InterPro" id="IPR027417">
    <property type="entry name" value="P-loop_NTPase"/>
</dbReference>
<dbReference type="Pfam" id="PF25601">
    <property type="entry name" value="AAA_lid_14"/>
    <property type="match status" value="1"/>
</dbReference>
<dbReference type="Pfam" id="PF00158">
    <property type="entry name" value="Sigma54_activat"/>
    <property type="match status" value="1"/>
</dbReference>
<evidence type="ECO:0000313" key="10">
    <source>
        <dbReference type="Proteomes" id="UP000016487"/>
    </source>
</evidence>
<dbReference type="InterPro" id="IPR025944">
    <property type="entry name" value="Sigma_54_int_dom_CS"/>
</dbReference>
<feature type="domain" description="Response regulatory" evidence="8">
    <location>
        <begin position="4"/>
        <end position="117"/>
    </location>
</feature>
<dbReference type="RefSeq" id="WP_010363401.1">
    <property type="nucleotide sequence ID" value="NZ_AHBZ03000017.1"/>
</dbReference>
<dbReference type="InterPro" id="IPR009057">
    <property type="entry name" value="Homeodomain-like_sf"/>
</dbReference>
<dbReference type="PANTHER" id="PTHR32071:SF117">
    <property type="entry name" value="PTS-DEPENDENT DIHYDROXYACETONE KINASE OPERON REGULATORY PROTEIN-RELATED"/>
    <property type="match status" value="1"/>
</dbReference>
<dbReference type="GO" id="GO:0006355">
    <property type="term" value="P:regulation of DNA-templated transcription"/>
    <property type="evidence" value="ECO:0007669"/>
    <property type="project" value="InterPro"/>
</dbReference>
<dbReference type="PROSITE" id="PS00688">
    <property type="entry name" value="SIGMA54_INTERACT_3"/>
    <property type="match status" value="1"/>
</dbReference>
<keyword evidence="6" id="KW-0597">Phosphoprotein</keyword>
<keyword evidence="3" id="KW-0805">Transcription regulation</keyword>
<proteinExistence type="predicted"/>
<evidence type="ECO:0000256" key="6">
    <source>
        <dbReference type="PROSITE-ProRule" id="PRU00169"/>
    </source>
</evidence>
<keyword evidence="2" id="KW-0067">ATP-binding</keyword>
<dbReference type="CDD" id="cd17572">
    <property type="entry name" value="REC_NtrC1-like"/>
    <property type="match status" value="1"/>
</dbReference>
<feature type="domain" description="Sigma-54 factor interaction" evidence="7">
    <location>
        <begin position="141"/>
        <end position="370"/>
    </location>
</feature>
<dbReference type="InterPro" id="IPR001789">
    <property type="entry name" value="Sig_transdc_resp-reg_receiver"/>
</dbReference>
<dbReference type="GO" id="GO:0005524">
    <property type="term" value="F:ATP binding"/>
    <property type="evidence" value="ECO:0007669"/>
    <property type="project" value="UniProtKB-KW"/>
</dbReference>
<dbReference type="Gene3D" id="3.40.50.300">
    <property type="entry name" value="P-loop containing nucleotide triphosphate hydrolases"/>
    <property type="match status" value="1"/>
</dbReference>
<dbReference type="PROSITE" id="PS50110">
    <property type="entry name" value="RESPONSE_REGULATORY"/>
    <property type="match status" value="1"/>
</dbReference>
<dbReference type="SMART" id="SM00382">
    <property type="entry name" value="AAA"/>
    <property type="match status" value="1"/>
</dbReference>
<dbReference type="InterPro" id="IPR002197">
    <property type="entry name" value="HTH_Fis"/>
</dbReference>
<dbReference type="SUPFAM" id="SSF46689">
    <property type="entry name" value="Homeodomain-like"/>
    <property type="match status" value="1"/>
</dbReference>
<evidence type="ECO:0000256" key="2">
    <source>
        <dbReference type="ARBA" id="ARBA00022840"/>
    </source>
</evidence>
<dbReference type="Gene3D" id="1.10.8.60">
    <property type="match status" value="1"/>
</dbReference>
<evidence type="ECO:0000259" key="8">
    <source>
        <dbReference type="PROSITE" id="PS50110"/>
    </source>
</evidence>
<dbReference type="InterPro" id="IPR025943">
    <property type="entry name" value="Sigma_54_int_dom_ATP-bd_2"/>
</dbReference>
<dbReference type="FunFam" id="3.40.50.300:FF:000006">
    <property type="entry name" value="DNA-binding transcriptional regulator NtrC"/>
    <property type="match status" value="1"/>
</dbReference>
<evidence type="ECO:0000256" key="5">
    <source>
        <dbReference type="ARBA" id="ARBA00023163"/>
    </source>
</evidence>
<keyword evidence="5" id="KW-0804">Transcription</keyword>
<feature type="modified residue" description="4-aspartylphosphate" evidence="6">
    <location>
        <position position="53"/>
    </location>
</feature>
<dbReference type="SMART" id="SM00448">
    <property type="entry name" value="REC"/>
    <property type="match status" value="1"/>
</dbReference>
<accession>A0AAD4AIJ6</accession>
<dbReference type="GO" id="GO:0000160">
    <property type="term" value="P:phosphorelay signal transduction system"/>
    <property type="evidence" value="ECO:0007669"/>
    <property type="project" value="InterPro"/>
</dbReference>
<protein>
    <submittedName>
        <fullName evidence="9">Two-component system, repressor protein LuxO</fullName>
    </submittedName>
</protein>
<evidence type="ECO:0000256" key="1">
    <source>
        <dbReference type="ARBA" id="ARBA00022741"/>
    </source>
</evidence>
<dbReference type="Proteomes" id="UP000016487">
    <property type="component" value="Unassembled WGS sequence"/>
</dbReference>
<dbReference type="SUPFAM" id="SSF52172">
    <property type="entry name" value="CheY-like"/>
    <property type="match status" value="1"/>
</dbReference>